<name>A0A1Y1JG27_PLAGO</name>
<dbReference type="OrthoDB" id="384883at2759"/>
<keyword evidence="3" id="KW-1185">Reference proteome</keyword>
<feature type="region of interest" description="Disordered" evidence="1">
    <location>
        <begin position="670"/>
        <end position="750"/>
    </location>
</feature>
<feature type="compositionally biased region" description="Basic and acidic residues" evidence="1">
    <location>
        <begin position="685"/>
        <end position="697"/>
    </location>
</feature>
<dbReference type="Proteomes" id="UP000195521">
    <property type="component" value="Unassembled WGS sequence"/>
</dbReference>
<protein>
    <submittedName>
        <fullName evidence="2">Uncharacterized protein</fullName>
    </submittedName>
</protein>
<proteinExistence type="predicted"/>
<dbReference type="GeneID" id="39746424"/>
<comment type="caution">
    <text evidence="2">The sequence shown here is derived from an EMBL/GenBank/DDBJ whole genome shotgun (WGS) entry which is preliminary data.</text>
</comment>
<dbReference type="EMBL" id="BDQF01000006">
    <property type="protein sequence ID" value="GAW79712.1"/>
    <property type="molecule type" value="Genomic_DNA"/>
</dbReference>
<evidence type="ECO:0000256" key="1">
    <source>
        <dbReference type="SAM" id="MobiDB-lite"/>
    </source>
</evidence>
<dbReference type="AlphaFoldDB" id="A0A1Y1JG27"/>
<dbReference type="RefSeq" id="XP_028542301.1">
    <property type="nucleotide sequence ID" value="XM_028686500.1"/>
</dbReference>
<organism evidence="2 3">
    <name type="scientific">Plasmodium gonderi</name>
    <dbReference type="NCBI Taxonomy" id="77519"/>
    <lineage>
        <taxon>Eukaryota</taxon>
        <taxon>Sar</taxon>
        <taxon>Alveolata</taxon>
        <taxon>Apicomplexa</taxon>
        <taxon>Aconoidasida</taxon>
        <taxon>Haemosporida</taxon>
        <taxon>Plasmodiidae</taxon>
        <taxon>Plasmodium</taxon>
        <taxon>Plasmodium (Plasmodium)</taxon>
    </lineage>
</organism>
<evidence type="ECO:0000313" key="2">
    <source>
        <dbReference type="EMBL" id="GAW79712.1"/>
    </source>
</evidence>
<evidence type="ECO:0000313" key="3">
    <source>
        <dbReference type="Proteomes" id="UP000195521"/>
    </source>
</evidence>
<sequence>MDITRTSNVLVVSRFLWKFINTRDWVQGRNEIAKSCNPYGTIAHIYDLTNRAYKFREKKNNSNCVCLSIRERNEDFDKSSHKNHDIVLDPYLVRKNKNKFVHFQKKAIKQKKELMLENVNKRTLSKLSLQIEELDYRQLVKYKNVKNVIVLKDKKEVLQYLNSYLLNNNKAKYYILKVLMFSITARMSTYQVKELIYILYVYKKHNFLNPYIIFHIMNKLSMEVVSKSMTVNEFVFMVDILTVPLIMSNKFEKMIQGFICINVNKFKFSNYFVIGYFLARNNLYNETVLNYIAHFYKNCGIYLDKWDEKREIIKENENTQQCENKSLIVDDKKDRVTADDTSLQNMNLIHFTKDIHKHLFILAKYGYTDVYMYSNIFKIIISRCGYLRPLEISSILKSLQNLNYYNSCLFKMLVKNLKKNLSQYKTNLLLDCLNSLSYFNHIDDELITKILVRLPRTISTYTSNDFVKLVFFMNNFIPFSIYFSLFINQQILYFSSSFNMLHLISLLKIFTNQRFISNPIFYLLNIKLEKFISTHSWMKNPLNGVNNEKYMQRKTAINAKYNITFKNLFEIIHIMNFMSVKYTNLIQNCLESMFIIQNEYEQLHFQEIKYMTYSCCYFILLNDFYDVVSSNPLYQRIQNFFYLLDPSLVDVSQDGGIECSAKVENSKKVDNAGNTEKVENAGNTEKVENADNTEKVENAGNTEKVENAGNTEKVENAGNTEKNENADNTEMDGNTEMADNTEMDGNTEMADNTETDENIVEYDHLKENSNFSPHIQGCIHGEILKNITYNEFYEENKIMNKIRDKKMEINIYSMIIRTFLEELIYNHSKNKMINVYNFRGEYMKYIFSKKIDSAKEYNNNDCVLALKKLFPIMFYPHIDKSLLKNVPVNRYFISTYLVGFPLEEEFNQFIQSEHVKREMSYHQKSLNDMYEVLKSLPQLCYKFRIVKEGKTNSTFLYTHYIFAKNVVSKKKVAILFGTKNYFYTKINKLQIGLNSRSTSNLFDKEYMTKGAIAQLQYFKMFFNSVYLVPVHVWENMDLEKKKLFFVNMLNLSSEKVPDFEWGYISL</sequence>
<reference evidence="3" key="1">
    <citation type="submission" date="2017-04" db="EMBL/GenBank/DDBJ databases">
        <title>Plasmodium gonderi genome.</title>
        <authorList>
            <person name="Arisue N."/>
            <person name="Honma H."/>
            <person name="Kawai S."/>
            <person name="Tougan T."/>
            <person name="Tanabe K."/>
            <person name="Horii T."/>
        </authorList>
    </citation>
    <scope>NUCLEOTIDE SEQUENCE [LARGE SCALE GENOMIC DNA]</scope>
    <source>
        <strain evidence="3">ATCC 30045</strain>
    </source>
</reference>
<accession>A0A1Y1JG27</accession>
<gene>
    <name evidence="2" type="ORF">PGO_051220</name>
</gene>
<dbReference type="OMA" id="NFMSVRY"/>